<organism evidence="2 3">
    <name type="scientific">Anaerobutyricum soehngenii</name>
    <dbReference type="NCBI Taxonomy" id="105843"/>
    <lineage>
        <taxon>Bacteria</taxon>
        <taxon>Bacillati</taxon>
        <taxon>Bacillota</taxon>
        <taxon>Clostridia</taxon>
        <taxon>Lachnospirales</taxon>
        <taxon>Lachnospiraceae</taxon>
        <taxon>Anaerobutyricum</taxon>
    </lineage>
</organism>
<dbReference type="Pfam" id="PF13229">
    <property type="entry name" value="Beta_helix"/>
    <property type="match status" value="1"/>
</dbReference>
<dbReference type="InterPro" id="IPR006626">
    <property type="entry name" value="PbH1"/>
</dbReference>
<evidence type="ECO:0000313" key="3">
    <source>
        <dbReference type="Proteomes" id="UP000433359"/>
    </source>
</evidence>
<protein>
    <recommendedName>
        <fullName evidence="1">Right handed beta helix domain-containing protein</fullName>
    </recommendedName>
</protein>
<evidence type="ECO:0000259" key="1">
    <source>
        <dbReference type="Pfam" id="PF13229"/>
    </source>
</evidence>
<gene>
    <name evidence="2" type="ORF">FYJ25_08780</name>
</gene>
<evidence type="ECO:0000313" key="2">
    <source>
        <dbReference type="EMBL" id="MSU82441.1"/>
    </source>
</evidence>
<accession>A0A6N7Y074</accession>
<dbReference type="AlphaFoldDB" id="A0A6N7Y074"/>
<dbReference type="SMART" id="SM00710">
    <property type="entry name" value="PbH1"/>
    <property type="match status" value="4"/>
</dbReference>
<sequence>MEKFMKKIKQLLFITFTLTIITGLFCFCGNTAYAKNAKKASRKKITYQHKVIAYQDSPAIYDFIPTGSAAGNRRALNHLISNDKPKIININNDISIDTYLRPGNNTTINAGNHTITSGSGVIINDPTAASYNNFKNLTINGGVWKNSSSSGLKGTMMRISYASDISINDATVYCNYTGHGIELIACNGVSINGCKLIPQGKCPKKCVEEQLQIDLATPKTAPGLYRLSPKLCNGTPSKNISVTNCTVSGARGICASFPGSESKYRKAGNYHSNITIENCNITGKSAEALALFNTKSATVKNCRVTTKTPLKRNSYSVGLAVAYQKGSSPKTSIKNKVVIENNIVKGGRQGIFIFSHTSKKFGKVIVKKNRAYARSGKRNAIRVISAKKKQVSKNKTKKW</sequence>
<reference evidence="2 3" key="1">
    <citation type="submission" date="2019-08" db="EMBL/GenBank/DDBJ databases">
        <title>In-depth cultivation of the pig gut microbiome towards novel bacterial diversity and tailored functional studies.</title>
        <authorList>
            <person name="Wylensek D."/>
            <person name="Hitch T.C.A."/>
            <person name="Clavel T."/>
        </authorList>
    </citation>
    <scope>NUCLEOTIDE SEQUENCE [LARGE SCALE GENOMIC DNA]</scope>
    <source>
        <strain evidence="2 3">BSM-383-APC-4H</strain>
    </source>
</reference>
<dbReference type="EMBL" id="VULP01000016">
    <property type="protein sequence ID" value="MSU82441.1"/>
    <property type="molecule type" value="Genomic_DNA"/>
</dbReference>
<dbReference type="Proteomes" id="UP000433359">
    <property type="component" value="Unassembled WGS sequence"/>
</dbReference>
<dbReference type="SUPFAM" id="SSF51126">
    <property type="entry name" value="Pectin lyase-like"/>
    <property type="match status" value="1"/>
</dbReference>
<dbReference type="InterPro" id="IPR039448">
    <property type="entry name" value="Beta_helix"/>
</dbReference>
<name>A0A6N7Y074_9FIRM</name>
<dbReference type="InterPro" id="IPR012334">
    <property type="entry name" value="Pectin_lyas_fold"/>
</dbReference>
<dbReference type="InterPro" id="IPR011050">
    <property type="entry name" value="Pectin_lyase_fold/virulence"/>
</dbReference>
<feature type="domain" description="Right handed beta helix" evidence="1">
    <location>
        <begin position="237"/>
        <end position="387"/>
    </location>
</feature>
<dbReference type="Gene3D" id="2.160.20.10">
    <property type="entry name" value="Single-stranded right-handed beta-helix, Pectin lyase-like"/>
    <property type="match status" value="1"/>
</dbReference>
<proteinExistence type="predicted"/>
<comment type="caution">
    <text evidence="2">The sequence shown here is derived from an EMBL/GenBank/DDBJ whole genome shotgun (WGS) entry which is preliminary data.</text>
</comment>